<dbReference type="Gene3D" id="4.10.220.110">
    <property type="match status" value="1"/>
</dbReference>
<evidence type="ECO:0000313" key="3">
    <source>
        <dbReference type="Proteomes" id="UP000184159"/>
    </source>
</evidence>
<feature type="region of interest" description="Disordered" evidence="1">
    <location>
        <begin position="794"/>
        <end position="814"/>
    </location>
</feature>
<name>A0A1M4TGU9_VIBGA</name>
<dbReference type="Pfam" id="PF05954">
    <property type="entry name" value="Phage_GPD"/>
    <property type="match status" value="1"/>
</dbReference>
<organism evidence="2 3">
    <name type="scientific">Vibrio gazogenes DSM 21264 = NBRC 103151</name>
    <dbReference type="NCBI Taxonomy" id="1123492"/>
    <lineage>
        <taxon>Bacteria</taxon>
        <taxon>Pseudomonadati</taxon>
        <taxon>Pseudomonadota</taxon>
        <taxon>Gammaproteobacteria</taxon>
        <taxon>Vibrionales</taxon>
        <taxon>Vibrionaceae</taxon>
        <taxon>Vibrio</taxon>
    </lineage>
</organism>
<evidence type="ECO:0000256" key="1">
    <source>
        <dbReference type="SAM" id="MobiDB-lite"/>
    </source>
</evidence>
<accession>A0A1M4TGU9</accession>
<dbReference type="Proteomes" id="UP000184159">
    <property type="component" value="Unassembled WGS sequence"/>
</dbReference>
<gene>
    <name evidence="2" type="ORF">SAMN02745781_00313</name>
</gene>
<dbReference type="Gene3D" id="2.30.110.50">
    <property type="match status" value="1"/>
</dbReference>
<keyword evidence="3" id="KW-1185">Reference proteome</keyword>
<protein>
    <submittedName>
        <fullName evidence="2">Phage late control gene D protein (GPD)</fullName>
    </submittedName>
</protein>
<dbReference type="EMBL" id="FQUH01000001">
    <property type="protein sequence ID" value="SHE43625.1"/>
    <property type="molecule type" value="Genomic_DNA"/>
</dbReference>
<reference evidence="3" key="1">
    <citation type="submission" date="2016-11" db="EMBL/GenBank/DDBJ databases">
        <authorList>
            <person name="Varghese N."/>
            <person name="Submissions S."/>
        </authorList>
    </citation>
    <scope>NUCLEOTIDE SEQUENCE [LARGE SCALE GENOMIC DNA]</scope>
    <source>
        <strain evidence="3">DSM 21264</strain>
    </source>
</reference>
<dbReference type="SUPFAM" id="SSF69279">
    <property type="entry name" value="Phage tail proteins"/>
    <property type="match status" value="1"/>
</dbReference>
<dbReference type="Gene3D" id="3.55.50.10">
    <property type="entry name" value="Baseplate protein-like domains"/>
    <property type="match status" value="1"/>
</dbReference>
<proteinExistence type="predicted"/>
<dbReference type="AlphaFoldDB" id="A0A1M4TGU9"/>
<sequence>MNDLPLDYMALQGGRQFNTSLSFSVDVGHDAKTLNANYLRLVSLQGQEQVSEPYQFTLVLRGNGLNDVAQRNQQPFSDFSGLSALDKPIKSLPDVQGVAADLLGQWAQAKLGYSADFKPVPNQASALPGNPNTPLPSRYFQGIVSSVSLSAPGEFTAELVSPLFPLTLRNKYQVYKGLTIQGVLAALLEPETSRYGERFTVDYRITGWSASRVQDWLQAGETDFAMLQRLMNKAAIHFYFIHGDQGLTLVFSNQPSRQQGVAIPGASNGDVALRYSYTSIADLGLQQNDLLCNLSYKTQLTTQGVSSVLTHREANWETNDIAEVTSYPVADGKRDHSDFHFYKTFAYGVNQDESQESLSNIDKQLACQQTTLTGEATSYLLSPGYAFTLTQQATRPSAASTLNPKGTLMSQGQHADSPHSTAANLMPAQFDGSVFVVTKITHKVSEHSPYTGSVEATPLPKGAAAKQSDVLITPFNIQDTHQGSVLATVVESAVPKSSYFLEKGDFHTELATTQFGLEQADDPIIRQKQMGCVVQFVTDTGTDITHWVALSDGAQSAPAAQSIVMIGRGDNESEIPQIQQVVSSHGSKTIQPALWRNNSWMFNTNWGSSCNTSYGDSLNIHFGSEATPDLKTAMTIVQSAYGNPTVLGAKFGGADYDHGCSFSYSTTGQGAKGLANASVSQGSHFSESHSEQDYSVGYTNTRQSFSKTNKSVNVSYQGPFTEAVDESDLSFINGKIPNQEIIDICNNLPDGSSYNSNHVTGKSINLSGTGAPPPSAPSFIAAQSYSSSVVVGDTENHSEQHGNTSTTSVFNGNKVDKSTVTGDSHLTSSISGDARSESHFLGAKSDTSTVTGAATSMSSFLGARSDTNMVTGMTTSMNTFLGAKSDTNLSGGACTNMQSVLGISTDISNFSGVKMKSENSEGPVIDLNEAPVAGRTIESLLSVQIAVTNITLEGILSIL</sequence>
<feature type="compositionally biased region" description="Polar residues" evidence="1">
    <location>
        <begin position="801"/>
        <end position="811"/>
    </location>
</feature>
<evidence type="ECO:0000313" key="2">
    <source>
        <dbReference type="EMBL" id="SHE43625.1"/>
    </source>
</evidence>